<evidence type="ECO:0000256" key="3">
    <source>
        <dbReference type="ARBA" id="ARBA00022692"/>
    </source>
</evidence>
<dbReference type="RefSeq" id="WP_047193293.1">
    <property type="nucleotide sequence ID" value="NZ_CP011371.1"/>
</dbReference>
<dbReference type="PATRIC" id="fig|413882.6.peg.451"/>
<dbReference type="GO" id="GO:0015171">
    <property type="term" value="F:amino acid transmembrane transporter activity"/>
    <property type="evidence" value="ECO:0007669"/>
    <property type="project" value="TreeGrafter"/>
</dbReference>
<feature type="transmembrane region" description="Helical" evidence="6">
    <location>
        <begin position="142"/>
        <end position="172"/>
    </location>
</feature>
<evidence type="ECO:0000313" key="8">
    <source>
        <dbReference type="Proteomes" id="UP000035352"/>
    </source>
</evidence>
<feature type="transmembrane region" description="Helical" evidence="6">
    <location>
        <begin position="47"/>
        <end position="68"/>
    </location>
</feature>
<dbReference type="Proteomes" id="UP000035352">
    <property type="component" value="Chromosome"/>
</dbReference>
<comment type="subcellular location">
    <subcellularLocation>
        <location evidence="1">Cell membrane</location>
        <topology evidence="1">Multi-pass membrane protein</topology>
    </subcellularLocation>
</comment>
<name>A0A0G3BCM0_9BURK</name>
<feature type="transmembrane region" description="Helical" evidence="6">
    <location>
        <begin position="6"/>
        <end position="26"/>
    </location>
</feature>
<protein>
    <submittedName>
        <fullName evidence="7">Amino acid transporter</fullName>
    </submittedName>
</protein>
<dbReference type="PANTHER" id="PTHR30086">
    <property type="entry name" value="ARGININE EXPORTER PROTEIN ARGO"/>
    <property type="match status" value="1"/>
</dbReference>
<dbReference type="STRING" id="413882.AAW51_0428"/>
<dbReference type="KEGG" id="pbh:AAW51_0428"/>
<evidence type="ECO:0000256" key="6">
    <source>
        <dbReference type="SAM" id="Phobius"/>
    </source>
</evidence>
<reference evidence="7 8" key="1">
    <citation type="submission" date="2015-05" db="EMBL/GenBank/DDBJ databases">
        <authorList>
            <person name="Tang B."/>
            <person name="Yu Y."/>
        </authorList>
    </citation>
    <scope>NUCLEOTIDE SEQUENCE [LARGE SCALE GENOMIC DNA]</scope>
    <source>
        <strain evidence="7 8">DSM 7029</strain>
    </source>
</reference>
<dbReference type="GO" id="GO:0005886">
    <property type="term" value="C:plasma membrane"/>
    <property type="evidence" value="ECO:0007669"/>
    <property type="project" value="UniProtKB-SubCell"/>
</dbReference>
<keyword evidence="4 6" id="KW-1133">Transmembrane helix</keyword>
<dbReference type="PIRSF" id="PIRSF006324">
    <property type="entry name" value="LeuE"/>
    <property type="match status" value="1"/>
</dbReference>
<keyword evidence="8" id="KW-1185">Reference proteome</keyword>
<dbReference type="Pfam" id="PF01810">
    <property type="entry name" value="LysE"/>
    <property type="match status" value="1"/>
</dbReference>
<feature type="transmembrane region" description="Helical" evidence="6">
    <location>
        <begin position="115"/>
        <end position="136"/>
    </location>
</feature>
<dbReference type="OrthoDB" id="9804822at2"/>
<sequence>MQTGTLLIFAMTVLPLVCTPGPDILFVASQGLSGGTSAAMRANTGVILGYVMHGVLSTLGVAAVVAASPVLFELMRWAGVVYLAYLALRLIQSAMRSGQIALTRERTTTQIRRGFLTSFLNPKGLLVYFAILPNFIKPEANVALQAVILSAIFVALCAIVYGLVGAVVSAAGRRGNFSERRRRWVEGASGALLIVAAARLATGK</sequence>
<evidence type="ECO:0000256" key="1">
    <source>
        <dbReference type="ARBA" id="ARBA00004651"/>
    </source>
</evidence>
<dbReference type="AlphaFoldDB" id="A0A0G3BCM0"/>
<keyword evidence="2" id="KW-1003">Cell membrane</keyword>
<accession>A0A0G3BCM0</accession>
<dbReference type="PANTHER" id="PTHR30086:SF20">
    <property type="entry name" value="ARGININE EXPORTER PROTEIN ARGO-RELATED"/>
    <property type="match status" value="1"/>
</dbReference>
<dbReference type="EMBL" id="CP011371">
    <property type="protein sequence ID" value="AKJ27119.1"/>
    <property type="molecule type" value="Genomic_DNA"/>
</dbReference>
<proteinExistence type="predicted"/>
<evidence type="ECO:0000313" key="7">
    <source>
        <dbReference type="EMBL" id="AKJ27119.1"/>
    </source>
</evidence>
<feature type="transmembrane region" description="Helical" evidence="6">
    <location>
        <begin position="74"/>
        <end position="94"/>
    </location>
</feature>
<organism evidence="7 8">
    <name type="scientific">Caldimonas brevitalea</name>
    <dbReference type="NCBI Taxonomy" id="413882"/>
    <lineage>
        <taxon>Bacteria</taxon>
        <taxon>Pseudomonadati</taxon>
        <taxon>Pseudomonadota</taxon>
        <taxon>Betaproteobacteria</taxon>
        <taxon>Burkholderiales</taxon>
        <taxon>Sphaerotilaceae</taxon>
        <taxon>Caldimonas</taxon>
    </lineage>
</organism>
<keyword evidence="3 6" id="KW-0812">Transmembrane</keyword>
<gene>
    <name evidence="7" type="ORF">AAW51_0428</name>
</gene>
<evidence type="ECO:0000256" key="2">
    <source>
        <dbReference type="ARBA" id="ARBA00022475"/>
    </source>
</evidence>
<evidence type="ECO:0000256" key="4">
    <source>
        <dbReference type="ARBA" id="ARBA00022989"/>
    </source>
</evidence>
<evidence type="ECO:0000256" key="5">
    <source>
        <dbReference type="ARBA" id="ARBA00023136"/>
    </source>
</evidence>
<keyword evidence="5 6" id="KW-0472">Membrane</keyword>
<dbReference type="InterPro" id="IPR001123">
    <property type="entry name" value="LeuE-type"/>
</dbReference>